<name>A0A0N9N222_9ACTN</name>
<dbReference type="KEGG" id="goq:ACH46_06430"/>
<evidence type="ECO:0000259" key="1">
    <source>
        <dbReference type="Pfam" id="PF12680"/>
    </source>
</evidence>
<dbReference type="AlphaFoldDB" id="A0A0N9N222"/>
<sequence length="126" mass="13790">MSESTAEARELYGRWIDELWNGPTGLAKLKAVAEELVSDDFLGHWPSVEVEGAGKLAALIDATKSSYRDLVFEIEVGPFAEDGFVAGRWAGQGTTVDGQPVYLSGNDILTIRDGRFTEYWVASSEM</sequence>
<evidence type="ECO:0000313" key="2">
    <source>
        <dbReference type="EMBL" id="ALG84211.1"/>
    </source>
</evidence>
<reference evidence="3" key="1">
    <citation type="submission" date="2015-06" db="EMBL/GenBank/DDBJ databases">
        <title>Complete genome sequence and metabolic analysis of phthalate degradation pathway in Gordonia sp. QH-11.</title>
        <authorList>
            <person name="Jin D."/>
            <person name="Kong X."/>
            <person name="Bai Z."/>
        </authorList>
    </citation>
    <scope>NUCLEOTIDE SEQUENCE [LARGE SCALE GENOMIC DNA]</scope>
    <source>
        <strain evidence="3">QH-11</strain>
    </source>
</reference>
<organism evidence="2 3">
    <name type="scientific">Gordonia phthalatica</name>
    <dbReference type="NCBI Taxonomy" id="1136941"/>
    <lineage>
        <taxon>Bacteria</taxon>
        <taxon>Bacillati</taxon>
        <taxon>Actinomycetota</taxon>
        <taxon>Actinomycetes</taxon>
        <taxon>Mycobacteriales</taxon>
        <taxon>Gordoniaceae</taxon>
        <taxon>Gordonia</taxon>
    </lineage>
</organism>
<feature type="domain" description="SnoaL-like" evidence="1">
    <location>
        <begin position="32"/>
        <end position="119"/>
    </location>
</feature>
<reference evidence="2 3" key="2">
    <citation type="journal article" date="2017" name="Int. J. Syst. Evol. Microbiol.">
        <title>Gordonia phthalatica sp. nov., a di-n-butyl phthalate-degrading bacterium isolated from activated sludge.</title>
        <authorList>
            <person name="Jin D."/>
            <person name="Kong X."/>
            <person name="Jia M."/>
            <person name="Yu X."/>
            <person name="Wang X."/>
            <person name="Zhuang X."/>
            <person name="Deng Y."/>
            <person name="Bai Z."/>
        </authorList>
    </citation>
    <scope>NUCLEOTIDE SEQUENCE [LARGE SCALE GENOMIC DNA]</scope>
    <source>
        <strain evidence="2 3">QH-11</strain>
    </source>
</reference>
<proteinExistence type="predicted"/>
<dbReference type="InterPro" id="IPR037401">
    <property type="entry name" value="SnoaL-like"/>
</dbReference>
<dbReference type="STRING" id="1136941.ACH46_06430"/>
<dbReference type="Gene3D" id="3.10.450.50">
    <property type="match status" value="1"/>
</dbReference>
<dbReference type="OrthoDB" id="4153705at2"/>
<dbReference type="PATRIC" id="fig|1136941.3.peg.1317"/>
<dbReference type="Proteomes" id="UP000063789">
    <property type="component" value="Chromosome"/>
</dbReference>
<dbReference type="Pfam" id="PF12680">
    <property type="entry name" value="SnoaL_2"/>
    <property type="match status" value="1"/>
</dbReference>
<keyword evidence="3" id="KW-1185">Reference proteome</keyword>
<dbReference type="SUPFAM" id="SSF54427">
    <property type="entry name" value="NTF2-like"/>
    <property type="match status" value="1"/>
</dbReference>
<evidence type="ECO:0000313" key="3">
    <source>
        <dbReference type="Proteomes" id="UP000063789"/>
    </source>
</evidence>
<dbReference type="EMBL" id="CP011853">
    <property type="protein sequence ID" value="ALG84211.1"/>
    <property type="molecule type" value="Genomic_DNA"/>
</dbReference>
<dbReference type="InterPro" id="IPR032710">
    <property type="entry name" value="NTF2-like_dom_sf"/>
</dbReference>
<protein>
    <submittedName>
        <fullName evidence="2">Polyketide cyclase</fullName>
    </submittedName>
</protein>
<dbReference type="RefSeq" id="WP_062392188.1">
    <property type="nucleotide sequence ID" value="NZ_CP011853.1"/>
</dbReference>
<accession>A0A0N9N222</accession>
<gene>
    <name evidence="2" type="ORF">ACH46_06430</name>
</gene>